<dbReference type="AlphaFoldDB" id="A0A921HB54"/>
<comment type="caution">
    <text evidence="1">The sequence shown here is derived from an EMBL/GenBank/DDBJ whole genome shotgun (WGS) entry which is preliminary data.</text>
</comment>
<dbReference type="Pfam" id="PF11198">
    <property type="entry name" value="DUF2857"/>
    <property type="match status" value="1"/>
</dbReference>
<dbReference type="EMBL" id="DYVQ01000071">
    <property type="protein sequence ID" value="HJF74145.1"/>
    <property type="molecule type" value="Genomic_DNA"/>
</dbReference>
<reference evidence="1" key="1">
    <citation type="journal article" date="2021" name="PeerJ">
        <title>Extensive microbial diversity within the chicken gut microbiome revealed by metagenomics and culture.</title>
        <authorList>
            <person name="Gilroy R."/>
            <person name="Ravi A."/>
            <person name="Getino M."/>
            <person name="Pursley I."/>
            <person name="Horton D.L."/>
            <person name="Alikhan N.F."/>
            <person name="Baker D."/>
            <person name="Gharbi K."/>
            <person name="Hall N."/>
            <person name="Watson M."/>
            <person name="Adriaenssens E.M."/>
            <person name="Foster-Nyarko E."/>
            <person name="Jarju S."/>
            <person name="Secka A."/>
            <person name="Antonio M."/>
            <person name="Oren A."/>
            <person name="Chaudhuri R.R."/>
            <person name="La Ragione R."/>
            <person name="Hildebrand F."/>
            <person name="Pallen M.J."/>
        </authorList>
    </citation>
    <scope>NUCLEOTIDE SEQUENCE</scope>
    <source>
        <strain evidence="1">ChiHjej11B10-15683</strain>
    </source>
</reference>
<organism evidence="1 2">
    <name type="scientific">Gallibacterium anatis</name>
    <dbReference type="NCBI Taxonomy" id="750"/>
    <lineage>
        <taxon>Bacteria</taxon>
        <taxon>Pseudomonadati</taxon>
        <taxon>Pseudomonadota</taxon>
        <taxon>Gammaproteobacteria</taxon>
        <taxon>Pasteurellales</taxon>
        <taxon>Pasteurellaceae</taxon>
        <taxon>Gallibacterium</taxon>
    </lineage>
</organism>
<sequence>MMQVMNQAILSHVITQINMGKIRYCENLGFTHDELMTIKNLTTDELHHLSQMTCTFLNINVDHELLRKMLERIKIQSAEQRLFDRALVLGASIELMRYFFGAQPYEVSERRRLLGKQISAGRRTISDPEKSSEAWYRWQEACKLDQNNRSLNSLIALDNLMAIAEELNLDLAMLWKQVKKWENLEGE</sequence>
<gene>
    <name evidence="1" type="ORF">K8W15_08175</name>
</gene>
<dbReference type="Proteomes" id="UP000749334">
    <property type="component" value="Unassembled WGS sequence"/>
</dbReference>
<evidence type="ECO:0000313" key="2">
    <source>
        <dbReference type="Proteomes" id="UP000749334"/>
    </source>
</evidence>
<name>A0A921HB54_9PAST</name>
<dbReference type="InterPro" id="IPR021364">
    <property type="entry name" value="DUF2857"/>
</dbReference>
<proteinExistence type="predicted"/>
<accession>A0A921HB54</accession>
<evidence type="ECO:0000313" key="1">
    <source>
        <dbReference type="EMBL" id="HJF74145.1"/>
    </source>
</evidence>
<reference evidence="1" key="2">
    <citation type="submission" date="2021-09" db="EMBL/GenBank/DDBJ databases">
        <authorList>
            <person name="Gilroy R."/>
        </authorList>
    </citation>
    <scope>NUCLEOTIDE SEQUENCE</scope>
    <source>
        <strain evidence="1">ChiHjej11B10-15683</strain>
    </source>
</reference>
<protein>
    <submittedName>
        <fullName evidence="1">DUF2857 domain-containing protein</fullName>
    </submittedName>
</protein>